<evidence type="ECO:0000313" key="2">
    <source>
        <dbReference type="EMBL" id="KAF9151123.1"/>
    </source>
</evidence>
<reference evidence="2" key="1">
    <citation type="journal article" date="2020" name="Fungal Divers.">
        <title>Resolving the Mortierellaceae phylogeny through synthesis of multi-gene phylogenetics and phylogenomics.</title>
        <authorList>
            <person name="Vandepol N."/>
            <person name="Liber J."/>
            <person name="Desiro A."/>
            <person name="Na H."/>
            <person name="Kennedy M."/>
            <person name="Barry K."/>
            <person name="Grigoriev I.V."/>
            <person name="Miller A.N."/>
            <person name="O'Donnell K."/>
            <person name="Stajich J.E."/>
            <person name="Bonito G."/>
        </authorList>
    </citation>
    <scope>NUCLEOTIDE SEQUENCE</scope>
    <source>
        <strain evidence="2">NRRL 6426</strain>
    </source>
</reference>
<proteinExistence type="predicted"/>
<protein>
    <submittedName>
        <fullName evidence="2">Uncharacterized protein</fullName>
    </submittedName>
</protein>
<dbReference type="EMBL" id="JAAAUQ010000350">
    <property type="protein sequence ID" value="KAF9151123.1"/>
    <property type="molecule type" value="Genomic_DNA"/>
</dbReference>
<dbReference type="AlphaFoldDB" id="A0A9P5VBF1"/>
<dbReference type="Proteomes" id="UP000748756">
    <property type="component" value="Unassembled WGS sequence"/>
</dbReference>
<keyword evidence="3" id="KW-1185">Reference proteome</keyword>
<name>A0A9P5VBF1_9FUNG</name>
<feature type="non-terminal residue" evidence="2">
    <location>
        <position position="1"/>
    </location>
</feature>
<accession>A0A9P5VBF1</accession>
<feature type="compositionally biased region" description="Low complexity" evidence="1">
    <location>
        <begin position="11"/>
        <end position="25"/>
    </location>
</feature>
<evidence type="ECO:0000313" key="3">
    <source>
        <dbReference type="Proteomes" id="UP000748756"/>
    </source>
</evidence>
<sequence>PSSTSLLAAGNNNNSNSSRSNNNNSYKVDKTASERNQNPHLCIIKGSTSPPTVSILSNKNQNHHQNLSLFCGIKSTNTNRIRTQP</sequence>
<comment type="caution">
    <text evidence="2">The sequence shown here is derived from an EMBL/GenBank/DDBJ whole genome shotgun (WGS) entry which is preliminary data.</text>
</comment>
<organism evidence="2 3">
    <name type="scientific">Linnemannia schmuckeri</name>
    <dbReference type="NCBI Taxonomy" id="64567"/>
    <lineage>
        <taxon>Eukaryota</taxon>
        <taxon>Fungi</taxon>
        <taxon>Fungi incertae sedis</taxon>
        <taxon>Mucoromycota</taxon>
        <taxon>Mortierellomycotina</taxon>
        <taxon>Mortierellomycetes</taxon>
        <taxon>Mortierellales</taxon>
        <taxon>Mortierellaceae</taxon>
        <taxon>Linnemannia</taxon>
    </lineage>
</organism>
<feature type="region of interest" description="Disordered" evidence="1">
    <location>
        <begin position="1"/>
        <end position="37"/>
    </location>
</feature>
<gene>
    <name evidence="2" type="ORF">BG015_007063</name>
</gene>
<evidence type="ECO:0000256" key="1">
    <source>
        <dbReference type="SAM" id="MobiDB-lite"/>
    </source>
</evidence>